<evidence type="ECO:0000259" key="3">
    <source>
        <dbReference type="Pfam" id="PF01833"/>
    </source>
</evidence>
<dbReference type="Gene3D" id="2.60.40.10">
    <property type="entry name" value="Immunoglobulins"/>
    <property type="match status" value="1"/>
</dbReference>
<evidence type="ECO:0000256" key="1">
    <source>
        <dbReference type="SAM" id="MobiDB-lite"/>
    </source>
</evidence>
<keyword evidence="2" id="KW-1133">Transmembrane helix</keyword>
<dbReference type="SUPFAM" id="SSF81296">
    <property type="entry name" value="E set domains"/>
    <property type="match status" value="1"/>
</dbReference>
<feature type="transmembrane region" description="Helical" evidence="2">
    <location>
        <begin position="12"/>
        <end position="31"/>
    </location>
</feature>
<dbReference type="EMBL" id="MFUW01000020">
    <property type="protein sequence ID" value="OGI90202.1"/>
    <property type="molecule type" value="Genomic_DNA"/>
</dbReference>
<dbReference type="InterPro" id="IPR013783">
    <property type="entry name" value="Ig-like_fold"/>
</dbReference>
<name>A0A1F6X7N7_9BACT</name>
<dbReference type="CDD" id="cd00102">
    <property type="entry name" value="IPT"/>
    <property type="match status" value="1"/>
</dbReference>
<keyword evidence="2" id="KW-0472">Membrane</keyword>
<gene>
    <name evidence="4" type="ORF">A2911_02255</name>
</gene>
<evidence type="ECO:0000313" key="4">
    <source>
        <dbReference type="EMBL" id="OGI90202.1"/>
    </source>
</evidence>
<feature type="region of interest" description="Disordered" evidence="1">
    <location>
        <begin position="157"/>
        <end position="188"/>
    </location>
</feature>
<feature type="transmembrane region" description="Helical" evidence="2">
    <location>
        <begin position="209"/>
        <end position="226"/>
    </location>
</feature>
<evidence type="ECO:0000256" key="2">
    <source>
        <dbReference type="SAM" id="Phobius"/>
    </source>
</evidence>
<dbReference type="InterPro" id="IPR002909">
    <property type="entry name" value="IPT_dom"/>
</dbReference>
<dbReference type="AlphaFoldDB" id="A0A1F6X7N7"/>
<reference evidence="4 5" key="1">
    <citation type="journal article" date="2016" name="Nat. Commun.">
        <title>Thousands of microbial genomes shed light on interconnected biogeochemical processes in an aquifer system.</title>
        <authorList>
            <person name="Anantharaman K."/>
            <person name="Brown C.T."/>
            <person name="Hug L.A."/>
            <person name="Sharon I."/>
            <person name="Castelle C.J."/>
            <person name="Probst A.J."/>
            <person name="Thomas B.C."/>
            <person name="Singh A."/>
            <person name="Wilkins M.J."/>
            <person name="Karaoz U."/>
            <person name="Brodie E.L."/>
            <person name="Williams K.H."/>
            <person name="Hubbard S.S."/>
            <person name="Banfield J.F."/>
        </authorList>
    </citation>
    <scope>NUCLEOTIDE SEQUENCE [LARGE SCALE GENOMIC DNA]</scope>
</reference>
<keyword evidence="2" id="KW-0812">Transmembrane</keyword>
<comment type="caution">
    <text evidence="4">The sequence shown here is derived from an EMBL/GenBank/DDBJ whole genome shotgun (WGS) entry which is preliminary data.</text>
</comment>
<proteinExistence type="predicted"/>
<sequence>MSKTIRTIKYGAIYTLILLAILVLGAITFMAKEANAASYSPYSEPVIIKESTSIPDNPIPSVTVISPDSGNLGGGAKTVTITGSGFVPGSVARLNGADRQTTFIDRSHLLIYLNASDMYGASGKYITVWNSGPGGGFSNSVLFTINGYVAPAAATSGARTNNTTSNTNSAVKGASTSNTNTSTNETNDSYGDLTSNALLGSNSFMPSGLIQWLLLAIFILIIFILGRKFYGKDKYQEKPLKHA</sequence>
<evidence type="ECO:0000313" key="5">
    <source>
        <dbReference type="Proteomes" id="UP000176814"/>
    </source>
</evidence>
<organism evidence="4 5">
    <name type="scientific">Candidatus Nomurabacteria bacterium RIFCSPLOWO2_01_FULL_40_15</name>
    <dbReference type="NCBI Taxonomy" id="1801772"/>
    <lineage>
        <taxon>Bacteria</taxon>
        <taxon>Candidatus Nomuraibacteriota</taxon>
    </lineage>
</organism>
<dbReference type="InterPro" id="IPR014756">
    <property type="entry name" value="Ig_E-set"/>
</dbReference>
<dbReference type="Pfam" id="PF01833">
    <property type="entry name" value="TIG"/>
    <property type="match status" value="1"/>
</dbReference>
<protein>
    <recommendedName>
        <fullName evidence="3">IPT/TIG domain-containing protein</fullName>
    </recommendedName>
</protein>
<dbReference type="Proteomes" id="UP000176814">
    <property type="component" value="Unassembled WGS sequence"/>
</dbReference>
<feature type="domain" description="IPT/TIG" evidence="3">
    <location>
        <begin position="60"/>
        <end position="145"/>
    </location>
</feature>
<accession>A0A1F6X7N7</accession>